<feature type="domain" description="Schlafen AlbA-2" evidence="1">
    <location>
        <begin position="197"/>
        <end position="334"/>
    </location>
</feature>
<organism evidence="2 3">
    <name type="scientific">Paramuricea clavata</name>
    <name type="common">Red gorgonian</name>
    <name type="synonym">Violescent sea-whip</name>
    <dbReference type="NCBI Taxonomy" id="317549"/>
    <lineage>
        <taxon>Eukaryota</taxon>
        <taxon>Metazoa</taxon>
        <taxon>Cnidaria</taxon>
        <taxon>Anthozoa</taxon>
        <taxon>Octocorallia</taxon>
        <taxon>Malacalcyonacea</taxon>
        <taxon>Plexauridae</taxon>
        <taxon>Paramuricea</taxon>
    </lineage>
</organism>
<dbReference type="PANTHER" id="PTHR12155">
    <property type="entry name" value="SCHLAFEN"/>
    <property type="match status" value="1"/>
</dbReference>
<dbReference type="InterPro" id="IPR007421">
    <property type="entry name" value="Schlafen_AlbA_2_dom"/>
</dbReference>
<dbReference type="Proteomes" id="UP001152795">
    <property type="component" value="Unassembled WGS sequence"/>
</dbReference>
<evidence type="ECO:0000313" key="3">
    <source>
        <dbReference type="Proteomes" id="UP001152795"/>
    </source>
</evidence>
<proteinExistence type="predicted"/>
<dbReference type="Pfam" id="PF04326">
    <property type="entry name" value="SLFN_AlbA_2"/>
    <property type="match status" value="1"/>
</dbReference>
<gene>
    <name evidence="2" type="ORF">PACLA_8A077569</name>
</gene>
<keyword evidence="3" id="KW-1185">Reference proteome</keyword>
<name>A0A6S7H838_PARCT</name>
<accession>A0A6S7H838</accession>
<dbReference type="InterPro" id="IPR029684">
    <property type="entry name" value="Schlafen"/>
</dbReference>
<dbReference type="OrthoDB" id="10453190at2759"/>
<dbReference type="PANTHER" id="PTHR12155:SF41">
    <property type="entry name" value="SCHLAFEN ALBA-2 DOMAIN-CONTAINING PROTEIN"/>
    <property type="match status" value="1"/>
</dbReference>
<dbReference type="EMBL" id="CACRXK020003508">
    <property type="protein sequence ID" value="CAB3999070.1"/>
    <property type="molecule type" value="Genomic_DNA"/>
</dbReference>
<dbReference type="InterPro" id="IPR038461">
    <property type="entry name" value="Schlafen_AlbA_2_dom_sf"/>
</dbReference>
<dbReference type="AlphaFoldDB" id="A0A6S7H838"/>
<comment type="caution">
    <text evidence="2">The sequence shown here is derived from an EMBL/GenBank/DDBJ whole genome shotgun (WGS) entry which is preliminary data.</text>
</comment>
<evidence type="ECO:0000313" key="2">
    <source>
        <dbReference type="EMBL" id="CAB3999070.1"/>
    </source>
</evidence>
<sequence>MAEQTIAVGVQTNNSVVLEICPTKLSSNSVVLEICPTKLSSKWEKTYQRKTWEKIINAIDGLYNSGGGILILRYNRSPPRGHVRKCMRMLEQKIQDLVGPITLTFDIHTVEITPSSSQAHGEIKISVTTSTKTEHIITLSYHCCLPSSQQVMEILSSENVEKLRAFLLGNIRPQVTPIEAASHHSDFKKGKCVSFSESKTTQFKMLKAEPTKKTTFADRLVGKGNKFSHYVSAFANYAGGNIYVGVADDGTVKGEVINEREKKKIKDKIRTAIEKMLWPKKSEPTDGNEDKRWDVHFEPVIDIETDKVVPSLYVVVVFIAQCRGGVFTEVPECYEIVDNQVKKIDFASWKKRIDPRLTKEGARCANAPSDLVYEELTSLLNNNCDGDELHAASKTAQENYKVSDVKLTCLSKYVSFHLRKGKYVQAEEHLNVYTTTLPSSTNQTRFKVMEQYLYSIMERCKGNYQESHKIAKKSLDDLEKLSFCIISAAFYVQIATLENILAMKTKDRTDQLSLISKAEKSYDTASSHLNQIHKSTTKAEYQQKVYINKALLSLGCSLSGDMLPDSDTLINIEKAKEYLLETQKIVLKGNPLSKFRNIQNLFAQACLSYRLGNDDPSRQADQLRHAVNYSREAESLAKMCEFVEMRTYAETFIKFFESKKVK</sequence>
<dbReference type="Gene3D" id="3.30.950.30">
    <property type="entry name" value="Schlafen, AAA domain"/>
    <property type="match status" value="1"/>
</dbReference>
<evidence type="ECO:0000259" key="1">
    <source>
        <dbReference type="Pfam" id="PF04326"/>
    </source>
</evidence>
<reference evidence="2" key="1">
    <citation type="submission" date="2020-04" db="EMBL/GenBank/DDBJ databases">
        <authorList>
            <person name="Alioto T."/>
            <person name="Alioto T."/>
            <person name="Gomez Garrido J."/>
        </authorList>
    </citation>
    <scope>NUCLEOTIDE SEQUENCE</scope>
    <source>
        <strain evidence="2">A484AB</strain>
    </source>
</reference>
<protein>
    <submittedName>
        <fullName evidence="2">Schlafen family member 13-like</fullName>
    </submittedName>
</protein>